<proteinExistence type="inferred from homology"/>
<dbReference type="PANTHER" id="PTHR43569:SF2">
    <property type="entry name" value="AMIDOHYDROLASE-RELATED DOMAIN-CONTAINING PROTEIN"/>
    <property type="match status" value="1"/>
</dbReference>
<name>A0ABN2QA13_9ACTN</name>
<sequence length="284" mass="30876">MTEHVVLDAQIHVWKASTPERPWPPDAIEPQRAEPLEVPEVVGILDAAGVRGALLLGPTWEGSRNDYVLEVASADPARFGAICRWDTADPEASERLAHWREIPGMRAIRLSLNRGDVEEALAATRASGFFAAAERYGVPLCVYAPGRYELYRDLAETYPGLRITVDHAAIETADRPLPEAVAPLAALAKYPGMAVKASALPCFLDLAAERRPFGSITEAVYRLVDAFGADRVFFGSDLSRLPVPYPDLVDTFVQHLPGLDPAERALVLGGGLGAWLAWREPFGA</sequence>
<evidence type="ECO:0000259" key="2">
    <source>
        <dbReference type="Pfam" id="PF04909"/>
    </source>
</evidence>
<dbReference type="Proteomes" id="UP001500571">
    <property type="component" value="Unassembled WGS sequence"/>
</dbReference>
<protein>
    <recommendedName>
        <fullName evidence="2">Amidohydrolase-related domain-containing protein</fullName>
    </recommendedName>
</protein>
<evidence type="ECO:0000256" key="1">
    <source>
        <dbReference type="ARBA" id="ARBA00038310"/>
    </source>
</evidence>
<evidence type="ECO:0000313" key="3">
    <source>
        <dbReference type="EMBL" id="GAA1948046.1"/>
    </source>
</evidence>
<dbReference type="RefSeq" id="WP_344041878.1">
    <property type="nucleotide sequence ID" value="NZ_BAAAPB010000001.1"/>
</dbReference>
<dbReference type="EMBL" id="BAAAPB010000001">
    <property type="protein sequence ID" value="GAA1948046.1"/>
    <property type="molecule type" value="Genomic_DNA"/>
</dbReference>
<dbReference type="Gene3D" id="3.20.20.140">
    <property type="entry name" value="Metal-dependent hydrolases"/>
    <property type="match status" value="1"/>
</dbReference>
<keyword evidence="4" id="KW-1185">Reference proteome</keyword>
<organism evidence="3 4">
    <name type="scientific">Nocardioides panacihumi</name>
    <dbReference type="NCBI Taxonomy" id="400774"/>
    <lineage>
        <taxon>Bacteria</taxon>
        <taxon>Bacillati</taxon>
        <taxon>Actinomycetota</taxon>
        <taxon>Actinomycetes</taxon>
        <taxon>Propionibacteriales</taxon>
        <taxon>Nocardioidaceae</taxon>
        <taxon>Nocardioides</taxon>
    </lineage>
</organism>
<feature type="domain" description="Amidohydrolase-related" evidence="2">
    <location>
        <begin position="8"/>
        <end position="270"/>
    </location>
</feature>
<reference evidence="3 4" key="1">
    <citation type="journal article" date="2019" name="Int. J. Syst. Evol. Microbiol.">
        <title>The Global Catalogue of Microorganisms (GCM) 10K type strain sequencing project: providing services to taxonomists for standard genome sequencing and annotation.</title>
        <authorList>
            <consortium name="The Broad Institute Genomics Platform"/>
            <consortium name="The Broad Institute Genome Sequencing Center for Infectious Disease"/>
            <person name="Wu L."/>
            <person name="Ma J."/>
        </authorList>
    </citation>
    <scope>NUCLEOTIDE SEQUENCE [LARGE SCALE GENOMIC DNA]</scope>
    <source>
        <strain evidence="3 4">JCM 15309</strain>
    </source>
</reference>
<dbReference type="InterPro" id="IPR052350">
    <property type="entry name" value="Metallo-dep_Lactonases"/>
</dbReference>
<dbReference type="SUPFAM" id="SSF51556">
    <property type="entry name" value="Metallo-dependent hydrolases"/>
    <property type="match status" value="1"/>
</dbReference>
<dbReference type="InterPro" id="IPR006680">
    <property type="entry name" value="Amidohydro-rel"/>
</dbReference>
<evidence type="ECO:0000313" key="4">
    <source>
        <dbReference type="Proteomes" id="UP001500571"/>
    </source>
</evidence>
<comment type="caution">
    <text evidence="3">The sequence shown here is derived from an EMBL/GenBank/DDBJ whole genome shotgun (WGS) entry which is preliminary data.</text>
</comment>
<gene>
    <name evidence="3" type="ORF">GCM10009798_03990</name>
</gene>
<dbReference type="InterPro" id="IPR032466">
    <property type="entry name" value="Metal_Hydrolase"/>
</dbReference>
<comment type="similarity">
    <text evidence="1">Belongs to the metallo-dependent hydrolases superfamily.</text>
</comment>
<dbReference type="Pfam" id="PF04909">
    <property type="entry name" value="Amidohydro_2"/>
    <property type="match status" value="1"/>
</dbReference>
<accession>A0ABN2QA13</accession>
<dbReference type="PANTHER" id="PTHR43569">
    <property type="entry name" value="AMIDOHYDROLASE"/>
    <property type="match status" value="1"/>
</dbReference>